<keyword evidence="3" id="KW-1185">Reference proteome</keyword>
<feature type="transmembrane region" description="Helical" evidence="1">
    <location>
        <begin position="64"/>
        <end position="83"/>
    </location>
</feature>
<name>A0AAV4HFX5_9GAST</name>
<keyword evidence="1" id="KW-1133">Transmembrane helix</keyword>
<dbReference type="AlphaFoldDB" id="A0AAV4HFX5"/>
<organism evidence="2 3">
    <name type="scientific">Elysia marginata</name>
    <dbReference type="NCBI Taxonomy" id="1093978"/>
    <lineage>
        <taxon>Eukaryota</taxon>
        <taxon>Metazoa</taxon>
        <taxon>Spiralia</taxon>
        <taxon>Lophotrochozoa</taxon>
        <taxon>Mollusca</taxon>
        <taxon>Gastropoda</taxon>
        <taxon>Heterobranchia</taxon>
        <taxon>Euthyneura</taxon>
        <taxon>Panpulmonata</taxon>
        <taxon>Sacoglossa</taxon>
        <taxon>Placobranchoidea</taxon>
        <taxon>Plakobranchidae</taxon>
        <taxon>Elysia</taxon>
    </lineage>
</organism>
<evidence type="ECO:0000313" key="2">
    <source>
        <dbReference type="EMBL" id="GFR96539.1"/>
    </source>
</evidence>
<reference evidence="2 3" key="1">
    <citation type="journal article" date="2021" name="Elife">
        <title>Chloroplast acquisition without the gene transfer in kleptoplastic sea slugs, Plakobranchus ocellatus.</title>
        <authorList>
            <person name="Maeda T."/>
            <person name="Takahashi S."/>
            <person name="Yoshida T."/>
            <person name="Shimamura S."/>
            <person name="Takaki Y."/>
            <person name="Nagai Y."/>
            <person name="Toyoda A."/>
            <person name="Suzuki Y."/>
            <person name="Arimoto A."/>
            <person name="Ishii H."/>
            <person name="Satoh N."/>
            <person name="Nishiyama T."/>
            <person name="Hasebe M."/>
            <person name="Maruyama T."/>
            <person name="Minagawa J."/>
            <person name="Obokata J."/>
            <person name="Shigenobu S."/>
        </authorList>
    </citation>
    <scope>NUCLEOTIDE SEQUENCE [LARGE SCALE GENOMIC DNA]</scope>
</reference>
<keyword evidence="1" id="KW-0472">Membrane</keyword>
<dbReference type="EMBL" id="BMAT01001967">
    <property type="protein sequence ID" value="GFR96539.1"/>
    <property type="molecule type" value="Genomic_DNA"/>
</dbReference>
<proteinExistence type="predicted"/>
<comment type="caution">
    <text evidence="2">The sequence shown here is derived from an EMBL/GenBank/DDBJ whole genome shotgun (WGS) entry which is preliminary data.</text>
</comment>
<keyword evidence="1" id="KW-0812">Transmembrane</keyword>
<protein>
    <submittedName>
        <fullName evidence="2">Uncharacterized protein</fullName>
    </submittedName>
</protein>
<dbReference type="Proteomes" id="UP000762676">
    <property type="component" value="Unassembled WGS sequence"/>
</dbReference>
<evidence type="ECO:0000256" key="1">
    <source>
        <dbReference type="SAM" id="Phobius"/>
    </source>
</evidence>
<sequence length="104" mass="12080">MVMMMMVMTMIGIVEDDIKVMTRMMMMVNIEIGMARVLMLVMKCGEDKEYNVFCAGDNGVLRKLINVVLKIIIVATFMVMISVRRIMMTLWMKTEVDKRKTLMT</sequence>
<accession>A0AAV4HFX5</accession>
<evidence type="ECO:0000313" key="3">
    <source>
        <dbReference type="Proteomes" id="UP000762676"/>
    </source>
</evidence>
<gene>
    <name evidence="2" type="ORF">ElyMa_000971900</name>
</gene>